<evidence type="ECO:0000259" key="1">
    <source>
        <dbReference type="Pfam" id="PF12762"/>
    </source>
</evidence>
<feature type="domain" description="ISXO2-like transposase" evidence="1">
    <location>
        <begin position="146"/>
        <end position="207"/>
    </location>
</feature>
<dbReference type="InterPro" id="IPR024445">
    <property type="entry name" value="Tnp_ISXO2-like"/>
</dbReference>
<dbReference type="STRING" id="112090.W4G566"/>
<dbReference type="PANTHER" id="PTHR47163:SF2">
    <property type="entry name" value="SI:DKEY-17M8.2"/>
    <property type="match status" value="1"/>
</dbReference>
<dbReference type="GeneID" id="20812902"/>
<accession>W4G566</accession>
<dbReference type="VEuPathDB" id="FungiDB:H257_10906"/>
<dbReference type="RefSeq" id="XP_009835954.1">
    <property type="nucleotide sequence ID" value="XM_009837652.1"/>
</dbReference>
<sequence length="234" mass="27218">MDAQYDLHDLHDFSYKEVMKCLKVGLLKNVMLCPKCDGAMTMSVPTKRWRCRRSSCGDVQRSIKADSFFAKSKLPLTKAVRLMFDWVSRKSVSVVTKEQEVSPTSAGDWFNFCREVCSVEMLTCEMKFGSYVSSNERHTLETNPRLRGMNYTHAWVNHSENFVNPINGAHTQSIEGVWEVRIKQYLKAMRGVHRKHLPGYLDEFLWRSWFFPQKADGKMVFKGLVIAIRKQYLN</sequence>
<dbReference type="OrthoDB" id="88449at2759"/>
<dbReference type="AlphaFoldDB" id="W4G566"/>
<organism evidence="2">
    <name type="scientific">Aphanomyces astaci</name>
    <name type="common">Crayfish plague agent</name>
    <dbReference type="NCBI Taxonomy" id="112090"/>
    <lineage>
        <taxon>Eukaryota</taxon>
        <taxon>Sar</taxon>
        <taxon>Stramenopiles</taxon>
        <taxon>Oomycota</taxon>
        <taxon>Saprolegniomycetes</taxon>
        <taxon>Saprolegniales</taxon>
        <taxon>Verrucalvaceae</taxon>
        <taxon>Aphanomyces</taxon>
    </lineage>
</organism>
<name>W4G566_APHAT</name>
<evidence type="ECO:0000313" key="2">
    <source>
        <dbReference type="EMBL" id="ETV74867.1"/>
    </source>
</evidence>
<dbReference type="EMBL" id="KI913143">
    <property type="protein sequence ID" value="ETV74867.1"/>
    <property type="molecule type" value="Genomic_DNA"/>
</dbReference>
<proteinExistence type="predicted"/>
<reference evidence="2" key="1">
    <citation type="submission" date="2013-12" db="EMBL/GenBank/DDBJ databases">
        <title>The Genome Sequence of Aphanomyces astaci APO3.</title>
        <authorList>
            <consortium name="The Broad Institute Genomics Platform"/>
            <person name="Russ C."/>
            <person name="Tyler B."/>
            <person name="van West P."/>
            <person name="Dieguez-Uribeondo J."/>
            <person name="Young S.K."/>
            <person name="Zeng Q."/>
            <person name="Gargeya S."/>
            <person name="Fitzgerald M."/>
            <person name="Abouelleil A."/>
            <person name="Alvarado L."/>
            <person name="Chapman S.B."/>
            <person name="Gainer-Dewar J."/>
            <person name="Goldberg J."/>
            <person name="Griggs A."/>
            <person name="Gujja S."/>
            <person name="Hansen M."/>
            <person name="Howarth C."/>
            <person name="Imamovic A."/>
            <person name="Ireland A."/>
            <person name="Larimer J."/>
            <person name="McCowan C."/>
            <person name="Murphy C."/>
            <person name="Pearson M."/>
            <person name="Poon T.W."/>
            <person name="Priest M."/>
            <person name="Roberts A."/>
            <person name="Saif S."/>
            <person name="Shea T."/>
            <person name="Sykes S."/>
            <person name="Wortman J."/>
            <person name="Nusbaum C."/>
            <person name="Birren B."/>
        </authorList>
    </citation>
    <scope>NUCLEOTIDE SEQUENCE [LARGE SCALE GENOMIC DNA]</scope>
    <source>
        <strain evidence="2">APO3</strain>
    </source>
</reference>
<dbReference type="PANTHER" id="PTHR47163">
    <property type="entry name" value="DDE_TNP_IS1595 DOMAIN-CONTAINING PROTEIN"/>
    <property type="match status" value="1"/>
</dbReference>
<dbReference type="Pfam" id="PF12762">
    <property type="entry name" value="DDE_Tnp_IS1595"/>
    <property type="match status" value="1"/>
</dbReference>
<protein>
    <recommendedName>
        <fullName evidence="1">ISXO2-like transposase domain-containing protein</fullName>
    </recommendedName>
</protein>
<dbReference type="InterPro" id="IPR053164">
    <property type="entry name" value="IS1016-like_transposase"/>
</dbReference>
<gene>
    <name evidence="2" type="ORF">H257_10906</name>
</gene>